<dbReference type="InterPro" id="IPR058840">
    <property type="entry name" value="AAA_SelU"/>
</dbReference>
<dbReference type="SUPFAM" id="SSF52821">
    <property type="entry name" value="Rhodanese/Cell cycle control phosphatase"/>
    <property type="match status" value="1"/>
</dbReference>
<dbReference type="InterPro" id="IPR017582">
    <property type="entry name" value="SelU"/>
</dbReference>
<dbReference type="NCBIfam" id="NF008750">
    <property type="entry name" value="PRK11784.1-2"/>
    <property type="match status" value="1"/>
</dbReference>
<dbReference type="RefSeq" id="WP_249242853.1">
    <property type="nucleotide sequence ID" value="NZ_CP096649.1"/>
</dbReference>
<dbReference type="NCBIfam" id="TIGR03167">
    <property type="entry name" value="tRNA_sel_U_synt"/>
    <property type="match status" value="1"/>
</dbReference>
<dbReference type="Proteomes" id="UP000831151">
    <property type="component" value="Chromosome"/>
</dbReference>
<dbReference type="PANTHER" id="PTHR30401">
    <property type="entry name" value="TRNA 2-SELENOURIDINE SYNTHASE"/>
    <property type="match status" value="1"/>
</dbReference>
<keyword evidence="1" id="KW-0711">Selenium</keyword>
<evidence type="ECO:0000256" key="1">
    <source>
        <dbReference type="ARBA" id="ARBA00023266"/>
    </source>
</evidence>
<feature type="domain" description="Rhodanese" evidence="2">
    <location>
        <begin position="12"/>
        <end position="130"/>
    </location>
</feature>
<evidence type="ECO:0000259" key="2">
    <source>
        <dbReference type="PROSITE" id="PS50206"/>
    </source>
</evidence>
<dbReference type="EMBL" id="CP096649">
    <property type="protein sequence ID" value="UQK59397.1"/>
    <property type="molecule type" value="Genomic_DNA"/>
</dbReference>
<dbReference type="GO" id="GO:0002098">
    <property type="term" value="P:tRNA wobble uridine modification"/>
    <property type="evidence" value="ECO:0007669"/>
    <property type="project" value="InterPro"/>
</dbReference>
<dbReference type="EC" id="2.5.1.-" evidence="3"/>
<dbReference type="AlphaFoldDB" id="A0A9E7DJM0"/>
<proteinExistence type="predicted"/>
<dbReference type="InterPro" id="IPR027417">
    <property type="entry name" value="P-loop_NTPase"/>
</dbReference>
<sequence length="338" mass="39948">MLEELIYEDIENLNNIVLVDVRSEIEYKNAHIPGAINIPILDNDERCEVGTLYDRVSYELAKIKAVEYVSKKLPELYKKYLDLEKNYEEIVIYCDRGGYRSTVLEKTFRALGMHISKLGGGYKAYRKYITKKLDEYLDRIKVLSLYGLTGTHKTYIIRRLEEDGIKVLDLEKYANHRGSIFGSVGLKEKVSQKMFDSYIYEAIKKDPDATYITEGESRRIGDIILDEKLYAKMLSSDKILIEASLDERAKNISEDYLPKDNEEEILETFEEFKKFISKERYEKYKEMLLAKDYIELIKDMMKSYYDPKYSYKNYEYIKTFKDASYEDIKEFVKKHLTL</sequence>
<dbReference type="GO" id="GO:0043828">
    <property type="term" value="F:tRNA 2-selenouridine synthase activity"/>
    <property type="evidence" value="ECO:0007669"/>
    <property type="project" value="InterPro"/>
</dbReference>
<protein>
    <submittedName>
        <fullName evidence="3">tRNA 2-selenouridine(34) synthase MnmH</fullName>
        <ecNumber evidence="3">2.5.1.-</ecNumber>
    </submittedName>
</protein>
<dbReference type="PROSITE" id="PS50206">
    <property type="entry name" value="RHODANESE_3"/>
    <property type="match status" value="1"/>
</dbReference>
<dbReference type="InterPro" id="IPR001763">
    <property type="entry name" value="Rhodanese-like_dom"/>
</dbReference>
<dbReference type="PANTHER" id="PTHR30401:SF0">
    <property type="entry name" value="TRNA 2-SELENOURIDINE SYNTHASE"/>
    <property type="match status" value="1"/>
</dbReference>
<dbReference type="Pfam" id="PF26341">
    <property type="entry name" value="AAA_SelU"/>
    <property type="match status" value="1"/>
</dbReference>
<keyword evidence="3" id="KW-0808">Transferase</keyword>
<reference evidence="3" key="1">
    <citation type="submission" date="2022-04" db="EMBL/GenBank/DDBJ databases">
        <title>Complete genome sequences of Ezakiella coagulans and Fenollaria massiliensis.</title>
        <authorList>
            <person name="France M.T."/>
            <person name="Clifford J."/>
            <person name="Narina S."/>
            <person name="Rutt L."/>
            <person name="Ravel J."/>
        </authorList>
    </citation>
    <scope>NUCLEOTIDE SEQUENCE</scope>
    <source>
        <strain evidence="3">C0061C2</strain>
    </source>
</reference>
<name>A0A9E7DJM0_9FIRM</name>
<accession>A0A9E7DJM0</accession>
<dbReference type="Pfam" id="PF00581">
    <property type="entry name" value="Rhodanese"/>
    <property type="match status" value="1"/>
</dbReference>
<dbReference type="InterPro" id="IPR036873">
    <property type="entry name" value="Rhodanese-like_dom_sf"/>
</dbReference>
<organism evidence="3 4">
    <name type="scientific">Fenollaria massiliensis</name>
    <dbReference type="NCBI Taxonomy" id="938288"/>
    <lineage>
        <taxon>Bacteria</taxon>
        <taxon>Bacillati</taxon>
        <taxon>Bacillota</taxon>
        <taxon>Clostridia</taxon>
        <taxon>Eubacteriales</taxon>
        <taxon>Fenollaria</taxon>
    </lineage>
</organism>
<dbReference type="Gene3D" id="3.40.250.10">
    <property type="entry name" value="Rhodanese-like domain"/>
    <property type="match status" value="1"/>
</dbReference>
<dbReference type="SMART" id="SM00450">
    <property type="entry name" value="RHOD"/>
    <property type="match status" value="1"/>
</dbReference>
<evidence type="ECO:0000313" key="3">
    <source>
        <dbReference type="EMBL" id="UQK59397.1"/>
    </source>
</evidence>
<gene>
    <name evidence="3" type="primary">mnmH</name>
    <name evidence="3" type="ORF">M1R53_01720</name>
</gene>
<dbReference type="SUPFAM" id="SSF52540">
    <property type="entry name" value="P-loop containing nucleoside triphosphate hydrolases"/>
    <property type="match status" value="1"/>
</dbReference>
<dbReference type="Gene3D" id="3.40.50.300">
    <property type="entry name" value="P-loop containing nucleotide triphosphate hydrolases"/>
    <property type="match status" value="1"/>
</dbReference>
<dbReference type="GO" id="GO:0004792">
    <property type="term" value="F:thiosulfate-cyanide sulfurtransferase activity"/>
    <property type="evidence" value="ECO:0007669"/>
    <property type="project" value="InterPro"/>
</dbReference>
<evidence type="ECO:0000313" key="4">
    <source>
        <dbReference type="Proteomes" id="UP000831151"/>
    </source>
</evidence>
<dbReference type="InterPro" id="IPR001307">
    <property type="entry name" value="Thiosulphate_STrfase_CS"/>
</dbReference>
<dbReference type="PROSITE" id="PS00380">
    <property type="entry name" value="RHODANESE_1"/>
    <property type="match status" value="1"/>
</dbReference>
<keyword evidence="4" id="KW-1185">Reference proteome</keyword>
<dbReference type="KEGG" id="fms:M1R53_01720"/>